<comment type="caution">
    <text evidence="2">The sequence shown here is derived from an EMBL/GenBank/DDBJ whole genome shotgun (WGS) entry which is preliminary data.</text>
</comment>
<dbReference type="EMBL" id="JACEIK010000149">
    <property type="protein sequence ID" value="MCD7450933.1"/>
    <property type="molecule type" value="Genomic_DNA"/>
</dbReference>
<evidence type="ECO:0000256" key="1">
    <source>
        <dbReference type="SAM" id="MobiDB-lite"/>
    </source>
</evidence>
<feature type="compositionally biased region" description="Polar residues" evidence="1">
    <location>
        <begin position="1"/>
        <end position="12"/>
    </location>
</feature>
<accession>A0ABS8RVV6</accession>
<feature type="compositionally biased region" description="Basic and acidic residues" evidence="1">
    <location>
        <begin position="142"/>
        <end position="154"/>
    </location>
</feature>
<feature type="region of interest" description="Disordered" evidence="1">
    <location>
        <begin position="1"/>
        <end position="22"/>
    </location>
</feature>
<keyword evidence="3" id="KW-1185">Reference proteome</keyword>
<evidence type="ECO:0000313" key="3">
    <source>
        <dbReference type="Proteomes" id="UP000823775"/>
    </source>
</evidence>
<reference evidence="2 3" key="1">
    <citation type="journal article" date="2021" name="BMC Genomics">
        <title>Datura genome reveals duplications of psychoactive alkaloid biosynthetic genes and high mutation rate following tissue culture.</title>
        <authorList>
            <person name="Rajewski A."/>
            <person name="Carter-House D."/>
            <person name="Stajich J."/>
            <person name="Litt A."/>
        </authorList>
    </citation>
    <scope>NUCLEOTIDE SEQUENCE [LARGE SCALE GENOMIC DNA]</scope>
    <source>
        <strain evidence="2">AR-01</strain>
    </source>
</reference>
<feature type="region of interest" description="Disordered" evidence="1">
    <location>
        <begin position="133"/>
        <end position="154"/>
    </location>
</feature>
<dbReference type="Proteomes" id="UP000823775">
    <property type="component" value="Unassembled WGS sequence"/>
</dbReference>
<organism evidence="2 3">
    <name type="scientific">Datura stramonium</name>
    <name type="common">Jimsonweed</name>
    <name type="synonym">Common thornapple</name>
    <dbReference type="NCBI Taxonomy" id="4076"/>
    <lineage>
        <taxon>Eukaryota</taxon>
        <taxon>Viridiplantae</taxon>
        <taxon>Streptophyta</taxon>
        <taxon>Embryophyta</taxon>
        <taxon>Tracheophyta</taxon>
        <taxon>Spermatophyta</taxon>
        <taxon>Magnoliopsida</taxon>
        <taxon>eudicotyledons</taxon>
        <taxon>Gunneridae</taxon>
        <taxon>Pentapetalae</taxon>
        <taxon>asterids</taxon>
        <taxon>lamiids</taxon>
        <taxon>Solanales</taxon>
        <taxon>Solanaceae</taxon>
        <taxon>Solanoideae</taxon>
        <taxon>Datureae</taxon>
        <taxon>Datura</taxon>
    </lineage>
</organism>
<gene>
    <name evidence="2" type="ORF">HAX54_009079</name>
</gene>
<name>A0ABS8RVV6_DATST</name>
<proteinExistence type="predicted"/>
<evidence type="ECO:0000313" key="2">
    <source>
        <dbReference type="EMBL" id="MCD7450933.1"/>
    </source>
</evidence>
<protein>
    <submittedName>
        <fullName evidence="2">Uncharacterized protein</fullName>
    </submittedName>
</protein>
<sequence length="154" mass="17010">MDQNNVPSNPSLLDNKHGQVENGLLNPNISIEDVASLENSVAQLLPPGHLEIKTEVTTTLLEKCPTKKKRRKKRSVMKVLNKKVDPCCMDQNNVPSNPSLLDNKHGQVENGLLNPNICIEDVASLENSDAQLLQLGHPRNTNRSDHNSFGKESC</sequence>